<dbReference type="InterPro" id="IPR037069">
    <property type="entry name" value="AcylCoA_DH/ox_N_sf"/>
</dbReference>
<evidence type="ECO:0000259" key="6">
    <source>
        <dbReference type="Pfam" id="PF00441"/>
    </source>
</evidence>
<accession>A0A6J7QE29</accession>
<dbReference type="SUPFAM" id="SSF56645">
    <property type="entry name" value="Acyl-CoA dehydrogenase NM domain-like"/>
    <property type="match status" value="1"/>
</dbReference>
<sequence>MDYRDTTDEAAFRGRLRAWIAEHAPGHLPRDPDARVDVLNQWHRAMYQAGWVGLTFPVEYGGHGMSPVYEAILNDELGAAGAPPPPAIGHITNAIRLFGSDEHKRAHLPGLLSSTVRWCQGFSEPNAGSDLAGLRTRAVRIEATDGSPAVYRIDGQKIWTSEAVWSQWCLLLARTEADQPAHRALSMLLVPLSTPGLDCREIITAYGTREFAEVFFDGAEVPVENVLGRPGDGWTIAMQLLGYERGPADVGWVARLTRMLTVLEDDVRLGRVPAGPTERRAIAHAWTELRALQLHVQRTLSSRLDGSTPGPEGSIDKLLVTRAEQLLNHVNLAVRGAAAILADGDEIEAYFWSRAQSIFGGTQQIQRNIVAQRVLGLPRR</sequence>
<proteinExistence type="inferred from homology"/>
<dbReference type="EMBL" id="CAFBMH010000047">
    <property type="protein sequence ID" value="CAB4910050.1"/>
    <property type="molecule type" value="Genomic_DNA"/>
</dbReference>
<feature type="domain" description="Acyl-CoA oxidase/dehydrogenase middle" evidence="7">
    <location>
        <begin position="119"/>
        <end position="217"/>
    </location>
</feature>
<dbReference type="InterPro" id="IPR052161">
    <property type="entry name" value="Mycobact_Acyl-CoA_DH"/>
</dbReference>
<dbReference type="EMBL" id="CAEZYR010000158">
    <property type="protein sequence ID" value="CAB4767792.1"/>
    <property type="molecule type" value="Genomic_DNA"/>
</dbReference>
<dbReference type="GO" id="GO:0050660">
    <property type="term" value="F:flavin adenine dinucleotide binding"/>
    <property type="evidence" value="ECO:0007669"/>
    <property type="project" value="InterPro"/>
</dbReference>
<dbReference type="PANTHER" id="PTHR43292:SF3">
    <property type="entry name" value="ACYL-COA DEHYDROGENASE FADE29"/>
    <property type="match status" value="1"/>
</dbReference>
<feature type="domain" description="Acyl-CoA dehydrogenase/oxidase N-terminal" evidence="8">
    <location>
        <begin position="6"/>
        <end position="113"/>
    </location>
</feature>
<dbReference type="InterPro" id="IPR046373">
    <property type="entry name" value="Acyl-CoA_Oxase/DH_mid-dom_sf"/>
</dbReference>
<organism evidence="11">
    <name type="scientific">freshwater metagenome</name>
    <dbReference type="NCBI Taxonomy" id="449393"/>
    <lineage>
        <taxon>unclassified sequences</taxon>
        <taxon>metagenomes</taxon>
        <taxon>ecological metagenomes</taxon>
    </lineage>
</organism>
<dbReference type="Gene3D" id="2.40.110.10">
    <property type="entry name" value="Butyryl-CoA Dehydrogenase, subunit A, domain 2"/>
    <property type="match status" value="1"/>
</dbReference>
<feature type="domain" description="Acyl-CoA dehydrogenase/oxidase C-terminal" evidence="6">
    <location>
        <begin position="231"/>
        <end position="375"/>
    </location>
</feature>
<protein>
    <submittedName>
        <fullName evidence="11">Unannotated protein</fullName>
    </submittedName>
</protein>
<evidence type="ECO:0000256" key="4">
    <source>
        <dbReference type="ARBA" id="ARBA00022827"/>
    </source>
</evidence>
<reference evidence="11" key="1">
    <citation type="submission" date="2020-05" db="EMBL/GenBank/DDBJ databases">
        <authorList>
            <person name="Chiriac C."/>
            <person name="Salcher M."/>
            <person name="Ghai R."/>
            <person name="Kavagutti S V."/>
        </authorList>
    </citation>
    <scope>NUCLEOTIDE SEQUENCE</scope>
</reference>
<dbReference type="GO" id="GO:0005886">
    <property type="term" value="C:plasma membrane"/>
    <property type="evidence" value="ECO:0007669"/>
    <property type="project" value="TreeGrafter"/>
</dbReference>
<dbReference type="Gene3D" id="1.10.540.10">
    <property type="entry name" value="Acyl-CoA dehydrogenase/oxidase, N-terminal domain"/>
    <property type="match status" value="1"/>
</dbReference>
<comment type="similarity">
    <text evidence="2">Belongs to the acyl-CoA dehydrogenase family.</text>
</comment>
<evidence type="ECO:0000313" key="10">
    <source>
        <dbReference type="EMBL" id="CAB4910050.1"/>
    </source>
</evidence>
<evidence type="ECO:0000259" key="8">
    <source>
        <dbReference type="Pfam" id="PF02771"/>
    </source>
</evidence>
<evidence type="ECO:0000256" key="5">
    <source>
        <dbReference type="ARBA" id="ARBA00023002"/>
    </source>
</evidence>
<name>A0A6J7QE29_9ZZZZ</name>
<dbReference type="GO" id="GO:0016627">
    <property type="term" value="F:oxidoreductase activity, acting on the CH-CH group of donors"/>
    <property type="evidence" value="ECO:0007669"/>
    <property type="project" value="InterPro"/>
</dbReference>
<evidence type="ECO:0000256" key="2">
    <source>
        <dbReference type="ARBA" id="ARBA00009347"/>
    </source>
</evidence>
<evidence type="ECO:0000313" key="9">
    <source>
        <dbReference type="EMBL" id="CAB4767792.1"/>
    </source>
</evidence>
<dbReference type="PANTHER" id="PTHR43292">
    <property type="entry name" value="ACYL-COA DEHYDROGENASE"/>
    <property type="match status" value="1"/>
</dbReference>
<evidence type="ECO:0000256" key="3">
    <source>
        <dbReference type="ARBA" id="ARBA00022630"/>
    </source>
</evidence>
<dbReference type="InterPro" id="IPR036250">
    <property type="entry name" value="AcylCo_DH-like_C"/>
</dbReference>
<dbReference type="Pfam" id="PF02770">
    <property type="entry name" value="Acyl-CoA_dh_M"/>
    <property type="match status" value="1"/>
</dbReference>
<evidence type="ECO:0000259" key="7">
    <source>
        <dbReference type="Pfam" id="PF02770"/>
    </source>
</evidence>
<dbReference type="Pfam" id="PF00441">
    <property type="entry name" value="Acyl-CoA_dh_1"/>
    <property type="match status" value="1"/>
</dbReference>
<dbReference type="InterPro" id="IPR009100">
    <property type="entry name" value="AcylCoA_DH/oxidase_NM_dom_sf"/>
</dbReference>
<dbReference type="InterPro" id="IPR006091">
    <property type="entry name" value="Acyl-CoA_Oxase/DH_mid-dom"/>
</dbReference>
<keyword evidence="5" id="KW-0560">Oxidoreductase</keyword>
<dbReference type="EMBL" id="CAFBOS010000196">
    <property type="protein sequence ID" value="CAB5016020.1"/>
    <property type="molecule type" value="Genomic_DNA"/>
</dbReference>
<evidence type="ECO:0000256" key="1">
    <source>
        <dbReference type="ARBA" id="ARBA00001974"/>
    </source>
</evidence>
<dbReference type="Gene3D" id="1.20.140.10">
    <property type="entry name" value="Butyryl-CoA Dehydrogenase, subunit A, domain 3"/>
    <property type="match status" value="1"/>
</dbReference>
<dbReference type="Pfam" id="PF02771">
    <property type="entry name" value="Acyl-CoA_dh_N"/>
    <property type="match status" value="1"/>
</dbReference>
<evidence type="ECO:0000313" key="11">
    <source>
        <dbReference type="EMBL" id="CAB5016020.1"/>
    </source>
</evidence>
<gene>
    <name evidence="9" type="ORF">UFOPK2754_02918</name>
    <name evidence="10" type="ORF">UFOPK3543_01437</name>
    <name evidence="11" type="ORF">UFOPK3967_02500</name>
</gene>
<dbReference type="SUPFAM" id="SSF47203">
    <property type="entry name" value="Acyl-CoA dehydrogenase C-terminal domain-like"/>
    <property type="match status" value="1"/>
</dbReference>
<dbReference type="InterPro" id="IPR009075">
    <property type="entry name" value="AcylCo_DH/oxidase_C"/>
</dbReference>
<keyword evidence="3" id="KW-0285">Flavoprotein</keyword>
<comment type="cofactor">
    <cofactor evidence="1">
        <name>FAD</name>
        <dbReference type="ChEBI" id="CHEBI:57692"/>
    </cofactor>
</comment>
<dbReference type="InterPro" id="IPR013786">
    <property type="entry name" value="AcylCoA_DH/ox_N"/>
</dbReference>
<keyword evidence="4" id="KW-0274">FAD</keyword>
<dbReference type="AlphaFoldDB" id="A0A6J7QE29"/>